<dbReference type="EMBL" id="KR029577">
    <property type="protein sequence ID" value="AKH45925.1"/>
    <property type="molecule type" value="Genomic_DNA"/>
</dbReference>
<evidence type="ECO:0000313" key="2">
    <source>
        <dbReference type="EMBL" id="AKH45925.1"/>
    </source>
</evidence>
<reference evidence="2" key="1">
    <citation type="journal article" date="2015" name="Front. Microbiol.">
        <title>Combining genomic sequencing methods to explore viral diversity and reveal potential virus-host interactions.</title>
        <authorList>
            <person name="Chow C.E."/>
            <person name="Winget D.M."/>
            <person name="White R.A.III."/>
            <person name="Hallam S.J."/>
            <person name="Suttle C.A."/>
        </authorList>
    </citation>
    <scope>NUCLEOTIDE SEQUENCE</scope>
    <source>
        <strain evidence="2">Anoxic3_1</strain>
    </source>
</reference>
<evidence type="ECO:0000256" key="1">
    <source>
        <dbReference type="SAM" id="MobiDB-lite"/>
    </source>
</evidence>
<proteinExistence type="predicted"/>
<protein>
    <submittedName>
        <fullName evidence="2">Uncharacterized protein</fullName>
    </submittedName>
</protein>
<feature type="region of interest" description="Disordered" evidence="1">
    <location>
        <begin position="1"/>
        <end position="61"/>
    </location>
</feature>
<feature type="compositionally biased region" description="Polar residues" evidence="1">
    <location>
        <begin position="25"/>
        <end position="35"/>
    </location>
</feature>
<accession>A0A0F7L255</accession>
<organism evidence="2">
    <name type="scientific">uncultured marine virus</name>
    <dbReference type="NCBI Taxonomy" id="186617"/>
    <lineage>
        <taxon>Viruses</taxon>
        <taxon>environmental samples</taxon>
    </lineage>
</organism>
<name>A0A0F7L255_9VIRU</name>
<sequence>MFDLQKGSPISHLDIGRPQHRTSLRKLSNGTQRNGRPNALGTLGRSEAARHKPRALAGSTRNPNRRIFGLVLLGNQIMSETEKEPDCLRCKDTKEIDCEDCIEGTVPCIHCRDTGMLGAGRPCPHCSKPRECDECSGDGWIPCPDC</sequence>
<reference evidence="2" key="2">
    <citation type="submission" date="2015-03" db="EMBL/GenBank/DDBJ databases">
        <authorList>
            <person name="Chow C.-E.T."/>
            <person name="Winget D.M."/>
            <person name="White R.A.III."/>
            <person name="Hallam S.J."/>
            <person name="Suttle C.A."/>
        </authorList>
    </citation>
    <scope>NUCLEOTIDE SEQUENCE</scope>
    <source>
        <strain evidence="2">Anoxic3_1</strain>
    </source>
</reference>